<feature type="transmembrane region" description="Helical" evidence="9">
    <location>
        <begin position="116"/>
        <end position="134"/>
    </location>
</feature>
<evidence type="ECO:0000256" key="4">
    <source>
        <dbReference type="ARBA" id="ARBA00022679"/>
    </source>
</evidence>
<dbReference type="Gene3D" id="1.20.5.1930">
    <property type="match status" value="1"/>
</dbReference>
<evidence type="ECO:0000313" key="12">
    <source>
        <dbReference type="EMBL" id="AII04635.1"/>
    </source>
</evidence>
<dbReference type="GO" id="GO:0046983">
    <property type="term" value="F:protein dimerization activity"/>
    <property type="evidence" value="ECO:0007669"/>
    <property type="project" value="InterPro"/>
</dbReference>
<reference evidence="12 13" key="1">
    <citation type="submission" date="2014-07" db="EMBL/GenBank/DDBJ databases">
        <title>Genome Sequence of Rhodococcus opacus Strain R7, a Biodegrader of Mono- and Polycyclic Aromatic Hydrocarbons.</title>
        <authorList>
            <person name="Di Gennaro P."/>
            <person name="Zampolli J."/>
            <person name="Presti I."/>
            <person name="Cappelletti M."/>
            <person name="D'Ursi P."/>
            <person name="Orro A."/>
            <person name="Mezzelani A."/>
            <person name="Milanesi L."/>
        </authorList>
    </citation>
    <scope>NUCLEOTIDE SEQUENCE [LARGE SCALE GENOMIC DNA]</scope>
    <source>
        <strain evidence="12 13">R7</strain>
    </source>
</reference>
<dbReference type="AlphaFoldDB" id="A0A076EE94"/>
<protein>
    <recommendedName>
        <fullName evidence="2">histidine kinase</fullName>
        <ecNumber evidence="2">2.7.13.3</ecNumber>
    </recommendedName>
</protein>
<evidence type="ECO:0000256" key="7">
    <source>
        <dbReference type="ARBA" id="ARBA00022840"/>
    </source>
</evidence>
<evidence type="ECO:0000256" key="6">
    <source>
        <dbReference type="ARBA" id="ARBA00022777"/>
    </source>
</evidence>
<feature type="transmembrane region" description="Helical" evidence="9">
    <location>
        <begin position="140"/>
        <end position="163"/>
    </location>
</feature>
<dbReference type="Pfam" id="PF07730">
    <property type="entry name" value="HisKA_3"/>
    <property type="match status" value="1"/>
</dbReference>
<accession>A0A076EE94</accession>
<evidence type="ECO:0000313" key="13">
    <source>
        <dbReference type="Proteomes" id="UP000028488"/>
    </source>
</evidence>
<dbReference type="InterPro" id="IPR011712">
    <property type="entry name" value="Sig_transdc_His_kin_sub3_dim/P"/>
</dbReference>
<dbReference type="EC" id="2.7.13.3" evidence="2"/>
<evidence type="ECO:0000256" key="1">
    <source>
        <dbReference type="ARBA" id="ARBA00000085"/>
    </source>
</evidence>
<keyword evidence="9" id="KW-1133">Transmembrane helix</keyword>
<organism evidence="12 13">
    <name type="scientific">Rhodococcus opacus</name>
    <name type="common">Nocardia opaca</name>
    <dbReference type="NCBI Taxonomy" id="37919"/>
    <lineage>
        <taxon>Bacteria</taxon>
        <taxon>Bacillati</taxon>
        <taxon>Actinomycetota</taxon>
        <taxon>Actinomycetes</taxon>
        <taxon>Mycobacteriales</taxon>
        <taxon>Nocardiaceae</taxon>
        <taxon>Rhodococcus</taxon>
    </lineage>
</organism>
<keyword evidence="9" id="KW-0472">Membrane</keyword>
<name>A0A076EE94_RHOOP</name>
<proteinExistence type="predicted"/>
<evidence type="ECO:0000259" key="11">
    <source>
        <dbReference type="Pfam" id="PF07730"/>
    </source>
</evidence>
<dbReference type="Proteomes" id="UP000028488">
    <property type="component" value="Chromosome"/>
</dbReference>
<evidence type="ECO:0000256" key="9">
    <source>
        <dbReference type="SAM" id="Phobius"/>
    </source>
</evidence>
<dbReference type="PANTHER" id="PTHR24421">
    <property type="entry name" value="NITRATE/NITRITE SENSOR PROTEIN NARX-RELATED"/>
    <property type="match status" value="1"/>
</dbReference>
<dbReference type="GO" id="GO:0016020">
    <property type="term" value="C:membrane"/>
    <property type="evidence" value="ECO:0007669"/>
    <property type="project" value="InterPro"/>
</dbReference>
<keyword evidence="4" id="KW-0808">Transferase</keyword>
<dbReference type="Pfam" id="PF02518">
    <property type="entry name" value="HATPase_c"/>
    <property type="match status" value="1"/>
</dbReference>
<dbReference type="EMBL" id="CP008947">
    <property type="protein sequence ID" value="AII04635.1"/>
    <property type="molecule type" value="Genomic_DNA"/>
</dbReference>
<dbReference type="Gene3D" id="3.30.565.10">
    <property type="entry name" value="Histidine kinase-like ATPase, C-terminal domain"/>
    <property type="match status" value="1"/>
</dbReference>
<evidence type="ECO:0000256" key="3">
    <source>
        <dbReference type="ARBA" id="ARBA00022553"/>
    </source>
</evidence>
<dbReference type="eggNOG" id="COG4585">
    <property type="taxonomic scope" value="Bacteria"/>
</dbReference>
<feature type="transmembrane region" description="Helical" evidence="9">
    <location>
        <begin position="87"/>
        <end position="109"/>
    </location>
</feature>
<feature type="transmembrane region" description="Helical" evidence="9">
    <location>
        <begin position="24"/>
        <end position="42"/>
    </location>
</feature>
<keyword evidence="3" id="KW-0597">Phosphoprotein</keyword>
<evidence type="ECO:0000256" key="8">
    <source>
        <dbReference type="ARBA" id="ARBA00023012"/>
    </source>
</evidence>
<comment type="catalytic activity">
    <reaction evidence="1">
        <text>ATP + protein L-histidine = ADP + protein N-phospho-L-histidine.</text>
        <dbReference type="EC" id="2.7.13.3"/>
    </reaction>
</comment>
<dbReference type="InterPro" id="IPR050482">
    <property type="entry name" value="Sensor_HK_TwoCompSys"/>
</dbReference>
<gene>
    <name evidence="12" type="ORF">EP51_08510</name>
</gene>
<dbReference type="InterPro" id="IPR003594">
    <property type="entry name" value="HATPase_dom"/>
</dbReference>
<keyword evidence="7" id="KW-0067">ATP-binding</keyword>
<dbReference type="CDD" id="cd16917">
    <property type="entry name" value="HATPase_UhpB-NarQ-NarX-like"/>
    <property type="match status" value="1"/>
</dbReference>
<evidence type="ECO:0000256" key="5">
    <source>
        <dbReference type="ARBA" id="ARBA00022741"/>
    </source>
</evidence>
<dbReference type="RefSeq" id="WP_112299329.1">
    <property type="nucleotide sequence ID" value="NZ_CP008947.1"/>
</dbReference>
<dbReference type="SUPFAM" id="SSF55874">
    <property type="entry name" value="ATPase domain of HSP90 chaperone/DNA topoisomerase II/histidine kinase"/>
    <property type="match status" value="1"/>
</dbReference>
<evidence type="ECO:0000256" key="2">
    <source>
        <dbReference type="ARBA" id="ARBA00012438"/>
    </source>
</evidence>
<feature type="domain" description="Histidine kinase/HSP90-like ATPase" evidence="10">
    <location>
        <begin position="309"/>
        <end position="387"/>
    </location>
</feature>
<dbReference type="PANTHER" id="PTHR24421:SF10">
    <property type="entry name" value="NITRATE_NITRITE SENSOR PROTEIN NARQ"/>
    <property type="match status" value="1"/>
</dbReference>
<keyword evidence="5" id="KW-0547">Nucleotide-binding</keyword>
<evidence type="ECO:0000259" key="10">
    <source>
        <dbReference type="Pfam" id="PF02518"/>
    </source>
</evidence>
<keyword evidence="9" id="KW-0812">Transmembrane</keyword>
<dbReference type="InterPro" id="IPR036890">
    <property type="entry name" value="HATPase_C_sf"/>
</dbReference>
<keyword evidence="6 12" id="KW-0418">Kinase</keyword>
<dbReference type="GO" id="GO:0000155">
    <property type="term" value="F:phosphorelay sensor kinase activity"/>
    <property type="evidence" value="ECO:0007669"/>
    <property type="project" value="InterPro"/>
</dbReference>
<feature type="transmembrane region" description="Helical" evidence="9">
    <location>
        <begin position="54"/>
        <end position="81"/>
    </location>
</feature>
<keyword evidence="8" id="KW-0902">Two-component regulatory system</keyword>
<sequence>MAANPLTYGEAVIEIPAIRRLRPLIRLAPLLLVPLLLLASTFPGEYRVPPSYWLLAMTAAVVFAAGGRWPLAVSIVTSVLAVPMFAAHAWGLSELVPYLGAVALVDVAMRARRAPAILAATLCWTAAVVAGLRWDSYGTFWRVATVVSTVAYVGLPLLLGLYLRAQRDLAATYRLRAAEAESRRLEDRSRAVVAERNALARELHDLVAHHMASIVLRIGVAQHVLTDVDDRTSSVLEDVHRTASDALADIRRLLVALRDPSMGDVALVEPEALSIEIAAAVDRTRAAGFPVSAEIDAGIGRLDAIGRLTLLRVVQESLTNAMRHSTPGGAVSVTLEPNAGGIALRVTSTGHRATPADHSEGHGIIGMGERVELAGGTLGVTDTVNGWVVDAWLPGRVGDDTGTNEVVGQ</sequence>
<dbReference type="GO" id="GO:0005524">
    <property type="term" value="F:ATP binding"/>
    <property type="evidence" value="ECO:0007669"/>
    <property type="project" value="UniProtKB-KW"/>
</dbReference>
<feature type="domain" description="Signal transduction histidine kinase subgroup 3 dimerisation and phosphoacceptor" evidence="11">
    <location>
        <begin position="195"/>
        <end position="260"/>
    </location>
</feature>